<dbReference type="OrthoDB" id="9798430at2"/>
<organism evidence="2 3">
    <name type="scientific">Aestuariispira insulae</name>
    <dbReference type="NCBI Taxonomy" id="1461337"/>
    <lineage>
        <taxon>Bacteria</taxon>
        <taxon>Pseudomonadati</taxon>
        <taxon>Pseudomonadota</taxon>
        <taxon>Alphaproteobacteria</taxon>
        <taxon>Rhodospirillales</taxon>
        <taxon>Kiloniellaceae</taxon>
        <taxon>Aestuariispira</taxon>
    </lineage>
</organism>
<name>A0A3D9HGL5_9PROT</name>
<comment type="caution">
    <text evidence="2">The sequence shown here is derived from an EMBL/GenBank/DDBJ whole genome shotgun (WGS) entry which is preliminary data.</text>
</comment>
<gene>
    <name evidence="2" type="ORF">DFP90_107117</name>
</gene>
<proteinExistence type="predicted"/>
<dbReference type="EMBL" id="QRDW01000007">
    <property type="protein sequence ID" value="RED48613.1"/>
    <property type="molecule type" value="Genomic_DNA"/>
</dbReference>
<dbReference type="Gene3D" id="3.10.180.10">
    <property type="entry name" value="2,3-Dihydroxybiphenyl 1,2-Dioxygenase, domain 1"/>
    <property type="match status" value="1"/>
</dbReference>
<feature type="domain" description="VOC" evidence="1">
    <location>
        <begin position="4"/>
        <end position="126"/>
    </location>
</feature>
<dbReference type="InterPro" id="IPR029068">
    <property type="entry name" value="Glyas_Bleomycin-R_OHBP_Dase"/>
</dbReference>
<sequence>MEQRLSLVSLGVNDLGRSRAFYEKMGWQASPKNSNDNIVFFQLGGIVLGLYSRAALAEEARLTDDGGFGGITLAHNGRSKEEVDQVLEEAVAAGATLLKPAEEVFWGGYSGYFADPDGHPWEVAYNPFLPIAEDGSVTLPEDE</sequence>
<dbReference type="AlphaFoldDB" id="A0A3D9HGL5"/>
<dbReference type="InterPro" id="IPR037523">
    <property type="entry name" value="VOC_core"/>
</dbReference>
<dbReference type="SUPFAM" id="SSF54593">
    <property type="entry name" value="Glyoxalase/Bleomycin resistance protein/Dihydroxybiphenyl dioxygenase"/>
    <property type="match status" value="1"/>
</dbReference>
<reference evidence="2 3" key="1">
    <citation type="submission" date="2018-07" db="EMBL/GenBank/DDBJ databases">
        <title>Genomic Encyclopedia of Type Strains, Phase III (KMG-III): the genomes of soil and plant-associated and newly described type strains.</title>
        <authorList>
            <person name="Whitman W."/>
        </authorList>
    </citation>
    <scope>NUCLEOTIDE SEQUENCE [LARGE SCALE GENOMIC DNA]</scope>
    <source>
        <strain evidence="2 3">CECT 8488</strain>
    </source>
</reference>
<accession>A0A3D9HGL5</accession>
<keyword evidence="3" id="KW-1185">Reference proteome</keyword>
<dbReference type="PROSITE" id="PS51819">
    <property type="entry name" value="VOC"/>
    <property type="match status" value="1"/>
</dbReference>
<dbReference type="CDD" id="cd07251">
    <property type="entry name" value="VOC_like"/>
    <property type="match status" value="1"/>
</dbReference>
<dbReference type="PANTHER" id="PTHR36503:SF1">
    <property type="entry name" value="BLR2520 PROTEIN"/>
    <property type="match status" value="1"/>
</dbReference>
<evidence type="ECO:0000313" key="2">
    <source>
        <dbReference type="EMBL" id="RED48613.1"/>
    </source>
</evidence>
<dbReference type="Proteomes" id="UP000256845">
    <property type="component" value="Unassembled WGS sequence"/>
</dbReference>
<dbReference type="InterPro" id="IPR004360">
    <property type="entry name" value="Glyas_Fos-R_dOase_dom"/>
</dbReference>
<dbReference type="PANTHER" id="PTHR36503">
    <property type="entry name" value="BLR2520 PROTEIN"/>
    <property type="match status" value="1"/>
</dbReference>
<dbReference type="RefSeq" id="WP_115937557.1">
    <property type="nucleotide sequence ID" value="NZ_QRDW01000007.1"/>
</dbReference>
<evidence type="ECO:0000259" key="1">
    <source>
        <dbReference type="PROSITE" id="PS51819"/>
    </source>
</evidence>
<evidence type="ECO:0000313" key="3">
    <source>
        <dbReference type="Proteomes" id="UP000256845"/>
    </source>
</evidence>
<protein>
    <recommendedName>
        <fullName evidence="1">VOC domain-containing protein</fullName>
    </recommendedName>
</protein>
<dbReference type="Pfam" id="PF00903">
    <property type="entry name" value="Glyoxalase"/>
    <property type="match status" value="1"/>
</dbReference>